<feature type="non-terminal residue" evidence="1">
    <location>
        <position position="1"/>
    </location>
</feature>
<dbReference type="Proteomes" id="UP000231021">
    <property type="component" value="Unassembled WGS sequence"/>
</dbReference>
<evidence type="ECO:0000313" key="1">
    <source>
        <dbReference type="EMBL" id="PIP62682.1"/>
    </source>
</evidence>
<protein>
    <submittedName>
        <fullName evidence="1">Uncharacterized protein</fullName>
    </submittedName>
</protein>
<name>A0A2H0BYE1_9BACT</name>
<proteinExistence type="predicted"/>
<organism evidence="1 2">
    <name type="scientific">Candidatus Roizmanbacteria bacterium CG22_combo_CG10-13_8_21_14_all_35_9</name>
    <dbReference type="NCBI Taxonomy" id="1974861"/>
    <lineage>
        <taxon>Bacteria</taxon>
        <taxon>Candidatus Roizmaniibacteriota</taxon>
    </lineage>
</organism>
<sequence>KRKLLCGVLLSTSRTAGLRFGSGEAEFPPHPPSASPSLGLAFFRRNLRACQFYWCAARLLILTNPL</sequence>
<evidence type="ECO:0000313" key="2">
    <source>
        <dbReference type="Proteomes" id="UP000231021"/>
    </source>
</evidence>
<gene>
    <name evidence="1" type="ORF">COW98_02705</name>
</gene>
<comment type="caution">
    <text evidence="1">The sequence shown here is derived from an EMBL/GenBank/DDBJ whole genome shotgun (WGS) entry which is preliminary data.</text>
</comment>
<accession>A0A2H0BYE1</accession>
<reference evidence="1 2" key="1">
    <citation type="submission" date="2017-09" db="EMBL/GenBank/DDBJ databases">
        <title>Depth-based differentiation of microbial function through sediment-hosted aquifers and enrichment of novel symbionts in the deep terrestrial subsurface.</title>
        <authorList>
            <person name="Probst A.J."/>
            <person name="Ladd B."/>
            <person name="Jarett J.K."/>
            <person name="Geller-Mcgrath D.E."/>
            <person name="Sieber C.M."/>
            <person name="Emerson J.B."/>
            <person name="Anantharaman K."/>
            <person name="Thomas B.C."/>
            <person name="Malmstrom R."/>
            <person name="Stieglmeier M."/>
            <person name="Klingl A."/>
            <person name="Woyke T."/>
            <person name="Ryan C.M."/>
            <person name="Banfield J.F."/>
        </authorList>
    </citation>
    <scope>NUCLEOTIDE SEQUENCE [LARGE SCALE GENOMIC DNA]</scope>
    <source>
        <strain evidence="1">CG22_combo_CG10-13_8_21_14_all_35_9</strain>
    </source>
</reference>
<dbReference type="AlphaFoldDB" id="A0A2H0BYE1"/>
<dbReference type="EMBL" id="PCTB01000053">
    <property type="protein sequence ID" value="PIP62682.1"/>
    <property type="molecule type" value="Genomic_DNA"/>
</dbReference>